<evidence type="ECO:0000313" key="1">
    <source>
        <dbReference type="EMBL" id="ESA01801.1"/>
    </source>
</evidence>
<reference evidence="1" key="1">
    <citation type="submission" date="2013-07" db="EMBL/GenBank/DDBJ databases">
        <title>The genome of an arbuscular mycorrhizal fungus provides insights into the evolution of the oldest plant symbiosis.</title>
        <authorList>
            <consortium name="DOE Joint Genome Institute"/>
            <person name="Tisserant E."/>
            <person name="Malbreil M."/>
            <person name="Kuo A."/>
            <person name="Kohler A."/>
            <person name="Symeonidi A."/>
            <person name="Balestrini R."/>
            <person name="Charron P."/>
            <person name="Duensing N."/>
            <person name="Frei-dit-Frey N."/>
            <person name="Gianinazzi-Pearson V."/>
            <person name="Gilbert B."/>
            <person name="Handa Y."/>
            <person name="Hijri M."/>
            <person name="Kaul R."/>
            <person name="Kawaguchi M."/>
            <person name="Krajinski F."/>
            <person name="Lammers P."/>
            <person name="Lapierre D."/>
            <person name="Masclaux F.G."/>
            <person name="Murat C."/>
            <person name="Morin E."/>
            <person name="Ndikumana S."/>
            <person name="Pagni M."/>
            <person name="Petitpierre D."/>
            <person name="Requena N."/>
            <person name="Rosikiewicz P."/>
            <person name="Riley R."/>
            <person name="Saito K."/>
            <person name="San Clemente H."/>
            <person name="Shapiro H."/>
            <person name="van Tuinen D."/>
            <person name="Becard G."/>
            <person name="Bonfante P."/>
            <person name="Paszkowski U."/>
            <person name="Shachar-Hill Y."/>
            <person name="Young J.P."/>
            <person name="Sanders I.R."/>
            <person name="Henrissat B."/>
            <person name="Rensing S.A."/>
            <person name="Grigoriev I.V."/>
            <person name="Corradi N."/>
            <person name="Roux C."/>
            <person name="Martin F."/>
        </authorList>
    </citation>
    <scope>NUCLEOTIDE SEQUENCE</scope>
    <source>
        <strain evidence="1">DAOM 197198</strain>
    </source>
</reference>
<sequence length="225" mass="25783">ILKYFPDSPPEEHIHVIVSPPAATATSSREQELLKEVVSLRALINKSTYDFDVIVRPKQKANKWSINIEQASLKDLKDYIREMYKPLALENDGAVLNFMNGGDRYSPRTDPSFREMLRSLVSKNNPKFTVFIETPSKPFNSWTFPKVCELYGLSDDPNPSIDVYPVFQCGCANTKEKKYKEALRKLLMNWKLVSRQPPLTCPMRPQKASIPIPFSPQQLIHLKAK</sequence>
<dbReference type="HOGENOM" id="CLU_093247_0_0_1"/>
<dbReference type="EMBL" id="KI296198">
    <property type="protein sequence ID" value="ESA01801.1"/>
    <property type="molecule type" value="Genomic_DNA"/>
</dbReference>
<feature type="non-terminal residue" evidence="1">
    <location>
        <position position="1"/>
    </location>
</feature>
<dbReference type="AlphaFoldDB" id="U9TEK0"/>
<organism evidence="1">
    <name type="scientific">Rhizophagus irregularis (strain DAOM 181602 / DAOM 197198 / MUCL 43194)</name>
    <name type="common">Arbuscular mycorrhizal fungus</name>
    <name type="synonym">Glomus intraradices</name>
    <dbReference type="NCBI Taxonomy" id="747089"/>
    <lineage>
        <taxon>Eukaryota</taxon>
        <taxon>Fungi</taxon>
        <taxon>Fungi incertae sedis</taxon>
        <taxon>Mucoromycota</taxon>
        <taxon>Glomeromycotina</taxon>
        <taxon>Glomeromycetes</taxon>
        <taxon>Glomerales</taxon>
        <taxon>Glomeraceae</taxon>
        <taxon>Rhizophagus</taxon>
    </lineage>
</organism>
<name>U9TEK0_RHIID</name>
<dbReference type="VEuPathDB" id="FungiDB:RhiirFUN_012270"/>
<protein>
    <submittedName>
        <fullName evidence="1">Uncharacterized protein</fullName>
    </submittedName>
</protein>
<accession>U9TEK0</accession>
<proteinExistence type="predicted"/>
<gene>
    <name evidence="1" type="ORF">GLOINDRAFT_7145</name>
</gene>